<keyword evidence="2" id="KW-0963">Cytoplasm</keyword>
<dbReference type="EMBL" id="WJQU01003704">
    <property type="protein sequence ID" value="KAJ6622681.1"/>
    <property type="molecule type" value="Genomic_DNA"/>
</dbReference>
<dbReference type="Gene3D" id="1.25.40.10">
    <property type="entry name" value="Tetratricopeptide repeat domain"/>
    <property type="match status" value="1"/>
</dbReference>
<feature type="repeat" description="TPR" evidence="5">
    <location>
        <begin position="7"/>
        <end position="40"/>
    </location>
</feature>
<reference evidence="6" key="1">
    <citation type="submission" date="2022-07" db="EMBL/GenBank/DDBJ databases">
        <authorList>
            <person name="Trinca V."/>
            <person name="Uliana J.V.C."/>
            <person name="Torres T.T."/>
            <person name="Ward R.J."/>
            <person name="Monesi N."/>
        </authorList>
    </citation>
    <scope>NUCLEOTIDE SEQUENCE</scope>
    <source>
        <strain evidence="6">HSMRA1968</strain>
        <tissue evidence="6">Whole embryos</tissue>
    </source>
</reference>
<keyword evidence="4 5" id="KW-0802">TPR repeat</keyword>
<comment type="caution">
    <text evidence="6">The sequence shown here is derived from an EMBL/GenBank/DDBJ whole genome shotgun (WGS) entry which is preliminary data.</text>
</comment>
<comment type="subcellular location">
    <subcellularLocation>
        <location evidence="1">Cytoplasm</location>
    </subcellularLocation>
</comment>
<protein>
    <submittedName>
        <fullName evidence="6">Stress-induced-phosphoprotein 1</fullName>
    </submittedName>
</protein>
<evidence type="ECO:0000256" key="3">
    <source>
        <dbReference type="ARBA" id="ARBA00022737"/>
    </source>
</evidence>
<dbReference type="GO" id="GO:0051879">
    <property type="term" value="F:Hsp90 protein binding"/>
    <property type="evidence" value="ECO:0007669"/>
    <property type="project" value="TreeGrafter"/>
</dbReference>
<keyword evidence="3" id="KW-0677">Repeat</keyword>
<dbReference type="Proteomes" id="UP001151699">
    <property type="component" value="Unassembled WGS sequence"/>
</dbReference>
<evidence type="ECO:0000256" key="1">
    <source>
        <dbReference type="ARBA" id="ARBA00004496"/>
    </source>
</evidence>
<dbReference type="InterPro" id="IPR011990">
    <property type="entry name" value="TPR-like_helical_dom_sf"/>
</dbReference>
<dbReference type="FunFam" id="1.25.40.10:FF:000020">
    <property type="entry name" value="Stress-induced phosphoprotein 1"/>
    <property type="match status" value="1"/>
</dbReference>
<dbReference type="SMART" id="SM00028">
    <property type="entry name" value="TPR"/>
    <property type="match status" value="2"/>
</dbReference>
<proteinExistence type="predicted"/>
<evidence type="ECO:0000256" key="4">
    <source>
        <dbReference type="ARBA" id="ARBA00022803"/>
    </source>
</evidence>
<dbReference type="PANTHER" id="PTHR22904:SF523">
    <property type="entry name" value="STRESS-INDUCED-PHOSPHOPROTEIN 1"/>
    <property type="match status" value="1"/>
</dbReference>
<dbReference type="GO" id="GO:0005737">
    <property type="term" value="C:cytoplasm"/>
    <property type="evidence" value="ECO:0007669"/>
    <property type="project" value="UniProtKB-SubCell"/>
</dbReference>
<keyword evidence="7" id="KW-1185">Reference proteome</keyword>
<dbReference type="AlphaFoldDB" id="A0A9Q0MIN8"/>
<dbReference type="SUPFAM" id="SSF48452">
    <property type="entry name" value="TPR-like"/>
    <property type="match status" value="1"/>
</dbReference>
<evidence type="ECO:0000313" key="7">
    <source>
        <dbReference type="Proteomes" id="UP001151699"/>
    </source>
</evidence>
<dbReference type="PANTHER" id="PTHR22904">
    <property type="entry name" value="TPR REPEAT CONTAINING PROTEIN"/>
    <property type="match status" value="1"/>
</dbReference>
<dbReference type="Pfam" id="PF14559">
    <property type="entry name" value="TPR_19"/>
    <property type="match status" value="1"/>
</dbReference>
<dbReference type="PROSITE" id="PS50005">
    <property type="entry name" value="TPR"/>
    <property type="match status" value="2"/>
</dbReference>
<evidence type="ECO:0000256" key="5">
    <source>
        <dbReference type="PROSITE-ProRule" id="PRU00339"/>
    </source>
</evidence>
<sequence length="102" mass="11406">METAKMINLLKEKGNVALGSENYSEAIDIYTKAIQLDDKNHVLYSNRSAAYVKAGKYEEALQDANKTIELNPTWVKGYSRKGTALSFMQKYTEAISAYSDGK</sequence>
<evidence type="ECO:0000313" key="6">
    <source>
        <dbReference type="EMBL" id="KAJ6622681.1"/>
    </source>
</evidence>
<dbReference type="OrthoDB" id="2942533at2759"/>
<gene>
    <name evidence="6" type="primary">STIP1_1</name>
    <name evidence="6" type="ORF">Bhyg_17418</name>
</gene>
<organism evidence="6 7">
    <name type="scientific">Pseudolycoriella hygida</name>
    <dbReference type="NCBI Taxonomy" id="35572"/>
    <lineage>
        <taxon>Eukaryota</taxon>
        <taxon>Metazoa</taxon>
        <taxon>Ecdysozoa</taxon>
        <taxon>Arthropoda</taxon>
        <taxon>Hexapoda</taxon>
        <taxon>Insecta</taxon>
        <taxon>Pterygota</taxon>
        <taxon>Neoptera</taxon>
        <taxon>Endopterygota</taxon>
        <taxon>Diptera</taxon>
        <taxon>Nematocera</taxon>
        <taxon>Sciaroidea</taxon>
        <taxon>Sciaridae</taxon>
        <taxon>Pseudolycoriella</taxon>
    </lineage>
</organism>
<dbReference type="InterPro" id="IPR019734">
    <property type="entry name" value="TPR_rpt"/>
</dbReference>
<evidence type="ECO:0000256" key="2">
    <source>
        <dbReference type="ARBA" id="ARBA00022490"/>
    </source>
</evidence>
<feature type="repeat" description="TPR" evidence="5">
    <location>
        <begin position="41"/>
        <end position="74"/>
    </location>
</feature>
<accession>A0A9Q0MIN8</accession>
<name>A0A9Q0MIN8_9DIPT</name>